<name>A0A423PRJ3_9GAMM</name>
<dbReference type="Proteomes" id="UP000285123">
    <property type="component" value="Unassembled WGS sequence"/>
</dbReference>
<reference evidence="3 4" key="1">
    <citation type="submission" date="2013-10" db="EMBL/GenBank/DDBJ databases">
        <title>Salinisphaera halophila YIM 95161 Genome Sequencing.</title>
        <authorList>
            <person name="Lai Q."/>
            <person name="Li C."/>
            <person name="Shao Z."/>
        </authorList>
    </citation>
    <scope>NUCLEOTIDE SEQUENCE [LARGE SCALE GENOMIC DNA]</scope>
    <source>
        <strain evidence="3 4">YIM 95161</strain>
    </source>
</reference>
<dbReference type="Pfam" id="PF04314">
    <property type="entry name" value="PCuAC"/>
    <property type="match status" value="1"/>
</dbReference>
<accession>A0A423PRJ3</accession>
<feature type="compositionally biased region" description="Acidic residues" evidence="1">
    <location>
        <begin position="184"/>
        <end position="196"/>
    </location>
</feature>
<feature type="compositionally biased region" description="Basic and acidic residues" evidence="1">
    <location>
        <begin position="168"/>
        <end position="178"/>
    </location>
</feature>
<organism evidence="3 4">
    <name type="scientific">Salinisphaera orenii YIM 95161</name>
    <dbReference type="NCBI Taxonomy" id="1051139"/>
    <lineage>
        <taxon>Bacteria</taxon>
        <taxon>Pseudomonadati</taxon>
        <taxon>Pseudomonadota</taxon>
        <taxon>Gammaproteobacteria</taxon>
        <taxon>Salinisphaerales</taxon>
        <taxon>Salinisphaeraceae</taxon>
        <taxon>Salinisphaera</taxon>
    </lineage>
</organism>
<evidence type="ECO:0008006" key="5">
    <source>
        <dbReference type="Google" id="ProtNLM"/>
    </source>
</evidence>
<dbReference type="PROSITE" id="PS51257">
    <property type="entry name" value="PROKAR_LIPOPROTEIN"/>
    <property type="match status" value="1"/>
</dbReference>
<comment type="caution">
    <text evidence="3">The sequence shown here is derived from an EMBL/GenBank/DDBJ whole genome shotgun (WGS) entry which is preliminary data.</text>
</comment>
<dbReference type="InterPro" id="IPR007410">
    <property type="entry name" value="LpqE-like"/>
</dbReference>
<evidence type="ECO:0000313" key="3">
    <source>
        <dbReference type="EMBL" id="ROO28188.1"/>
    </source>
</evidence>
<evidence type="ECO:0000256" key="1">
    <source>
        <dbReference type="SAM" id="MobiDB-lite"/>
    </source>
</evidence>
<feature type="region of interest" description="Disordered" evidence="1">
    <location>
        <begin position="159"/>
        <end position="211"/>
    </location>
</feature>
<dbReference type="AlphaFoldDB" id="A0A423PRJ3"/>
<evidence type="ECO:0000313" key="4">
    <source>
        <dbReference type="Proteomes" id="UP000285123"/>
    </source>
</evidence>
<dbReference type="PANTHER" id="PTHR36302:SF1">
    <property type="entry name" value="COPPER CHAPERONE PCU(A)C"/>
    <property type="match status" value="1"/>
</dbReference>
<dbReference type="PANTHER" id="PTHR36302">
    <property type="entry name" value="BLR7088 PROTEIN"/>
    <property type="match status" value="1"/>
</dbReference>
<proteinExistence type="predicted"/>
<sequence>MMQRFQRPAGLGVAVLLAAGLSACGQSEAPGCGGLQVGDPWVREAPSGMDVMGAYFTLDNSGDDTVVVNGVSSTQFERAEVHETVVNDDGQASMQPMERVVVPAGERVAFEPGGRHVMLFSPSQPYAAGDQVELILSCGSQDAELPAAAIVRANAPGVATDADAEPGMNHEDMNHGDADGNAGEADEEPAGEDAAGENETAGAADDSATAE</sequence>
<evidence type="ECO:0000256" key="2">
    <source>
        <dbReference type="SAM" id="SignalP"/>
    </source>
</evidence>
<dbReference type="Gene3D" id="2.60.40.1890">
    <property type="entry name" value="PCu(A)C copper chaperone"/>
    <property type="match status" value="1"/>
</dbReference>
<gene>
    <name evidence="3" type="ORF">SAHL_10440</name>
</gene>
<dbReference type="SUPFAM" id="SSF110087">
    <property type="entry name" value="DR1885-like metal-binding protein"/>
    <property type="match status" value="1"/>
</dbReference>
<dbReference type="InterPro" id="IPR036182">
    <property type="entry name" value="PCuAC_sf"/>
</dbReference>
<keyword evidence="2" id="KW-0732">Signal</keyword>
<feature type="chain" id="PRO_5019289338" description="Copper chaperone PCu(A)C" evidence="2">
    <location>
        <begin position="30"/>
        <end position="211"/>
    </location>
</feature>
<protein>
    <recommendedName>
        <fullName evidence="5">Copper chaperone PCu(A)C</fullName>
    </recommendedName>
</protein>
<dbReference type="InterPro" id="IPR058248">
    <property type="entry name" value="Lxx211020-like"/>
</dbReference>
<feature type="signal peptide" evidence="2">
    <location>
        <begin position="1"/>
        <end position="29"/>
    </location>
</feature>
<dbReference type="EMBL" id="AYKF01000088">
    <property type="protein sequence ID" value="ROO28188.1"/>
    <property type="molecule type" value="Genomic_DNA"/>
</dbReference>